<keyword evidence="2" id="KW-1185">Reference proteome</keyword>
<evidence type="ECO:0000313" key="2">
    <source>
        <dbReference type="Proteomes" id="UP000235145"/>
    </source>
</evidence>
<dbReference type="AlphaFoldDB" id="A0A9R1UCS2"/>
<evidence type="ECO:0000313" key="1">
    <source>
        <dbReference type="EMBL" id="KAJ0184766.1"/>
    </source>
</evidence>
<accession>A0A9R1UCS2</accession>
<comment type="caution">
    <text evidence="1">The sequence shown here is derived from an EMBL/GenBank/DDBJ whole genome shotgun (WGS) entry which is preliminary data.</text>
</comment>
<dbReference type="EMBL" id="NBSK02000009">
    <property type="protein sequence ID" value="KAJ0184766.1"/>
    <property type="molecule type" value="Genomic_DNA"/>
</dbReference>
<gene>
    <name evidence="1" type="ORF">LSAT_V11C900487520</name>
</gene>
<sequence>MKDFLLVDKVSASVMALPSNNDVVDTSNTKKKSSCRLPKYPPNHLHLYTTLLTNDWNTLVAGSMISKSFLHNDGHNDILRAQKIWDQRILTKTNSIIIDVVVV</sequence>
<protein>
    <submittedName>
        <fullName evidence="1">Uncharacterized protein</fullName>
    </submittedName>
</protein>
<organism evidence="1 2">
    <name type="scientific">Lactuca sativa</name>
    <name type="common">Garden lettuce</name>
    <dbReference type="NCBI Taxonomy" id="4236"/>
    <lineage>
        <taxon>Eukaryota</taxon>
        <taxon>Viridiplantae</taxon>
        <taxon>Streptophyta</taxon>
        <taxon>Embryophyta</taxon>
        <taxon>Tracheophyta</taxon>
        <taxon>Spermatophyta</taxon>
        <taxon>Magnoliopsida</taxon>
        <taxon>eudicotyledons</taxon>
        <taxon>Gunneridae</taxon>
        <taxon>Pentapetalae</taxon>
        <taxon>asterids</taxon>
        <taxon>campanulids</taxon>
        <taxon>Asterales</taxon>
        <taxon>Asteraceae</taxon>
        <taxon>Cichorioideae</taxon>
        <taxon>Cichorieae</taxon>
        <taxon>Lactucinae</taxon>
        <taxon>Lactuca</taxon>
    </lineage>
</organism>
<reference evidence="1 2" key="1">
    <citation type="journal article" date="2017" name="Nat. Commun.">
        <title>Genome assembly with in vitro proximity ligation data and whole-genome triplication in lettuce.</title>
        <authorList>
            <person name="Reyes-Chin-Wo S."/>
            <person name="Wang Z."/>
            <person name="Yang X."/>
            <person name="Kozik A."/>
            <person name="Arikit S."/>
            <person name="Song C."/>
            <person name="Xia L."/>
            <person name="Froenicke L."/>
            <person name="Lavelle D.O."/>
            <person name="Truco M.J."/>
            <person name="Xia R."/>
            <person name="Zhu S."/>
            <person name="Xu C."/>
            <person name="Xu H."/>
            <person name="Xu X."/>
            <person name="Cox K."/>
            <person name="Korf I."/>
            <person name="Meyers B.C."/>
            <person name="Michelmore R.W."/>
        </authorList>
    </citation>
    <scope>NUCLEOTIDE SEQUENCE [LARGE SCALE GENOMIC DNA]</scope>
    <source>
        <strain evidence="2">cv. Salinas</strain>
        <tissue evidence="1">Seedlings</tissue>
    </source>
</reference>
<dbReference type="Proteomes" id="UP000235145">
    <property type="component" value="Unassembled WGS sequence"/>
</dbReference>
<proteinExistence type="predicted"/>
<name>A0A9R1UCS2_LACSA</name>